<name>A0A1V1PEJ4_9BACT</name>
<protein>
    <submittedName>
        <fullName evidence="1">Uncharacterized protein</fullName>
    </submittedName>
</protein>
<organism evidence="1 2">
    <name type="scientific">Candidatus Magnetoglobus multicellularis str. Araruama</name>
    <dbReference type="NCBI Taxonomy" id="890399"/>
    <lineage>
        <taxon>Bacteria</taxon>
        <taxon>Pseudomonadati</taxon>
        <taxon>Thermodesulfobacteriota</taxon>
        <taxon>Desulfobacteria</taxon>
        <taxon>Desulfobacterales</taxon>
        <taxon>Desulfobacteraceae</taxon>
        <taxon>Candidatus Magnetoglobus</taxon>
    </lineage>
</organism>
<reference evidence="2" key="1">
    <citation type="submission" date="2012-11" db="EMBL/GenBank/DDBJ databases">
        <authorList>
            <person name="Lucero-Rivera Y.E."/>
            <person name="Tovar-Ramirez D."/>
        </authorList>
    </citation>
    <scope>NUCLEOTIDE SEQUENCE [LARGE SCALE GENOMIC DNA]</scope>
    <source>
        <strain evidence="2">Araruama</strain>
    </source>
</reference>
<gene>
    <name evidence="1" type="ORF">OMM_01127</name>
</gene>
<dbReference type="EMBL" id="ATBP01000079">
    <property type="protein sequence ID" value="ETR73214.1"/>
    <property type="molecule type" value="Genomic_DNA"/>
</dbReference>
<accession>A0A1V1PEJ4</accession>
<comment type="caution">
    <text evidence="1">The sequence shown here is derived from an EMBL/GenBank/DDBJ whole genome shotgun (WGS) entry which is preliminary data.</text>
</comment>
<evidence type="ECO:0000313" key="2">
    <source>
        <dbReference type="Proteomes" id="UP000189670"/>
    </source>
</evidence>
<evidence type="ECO:0000313" key="1">
    <source>
        <dbReference type="EMBL" id="ETR73214.1"/>
    </source>
</evidence>
<proteinExistence type="predicted"/>
<sequence length="274" mass="31598">MTHWFQLSVSGRSREVYVKNVLPDNSTIMAIDSKLPVQPEQNKHLRIHVRTGEWIIKINTRFTESVQRLTPNFFLQESEIWSFNAQPHLRMIRLNGIQGVDPKNSGVPLEWQSYPAYRVKANQPVTFQEQHRGDPEPPPDQLSIQRSLWLDFDGNGYTIHDKINGTINKNWRLNMTPLIKLGRASVSGRDQLLTEFENQSGIEIRTGHLDLTADSRYSNRISQLPAIGWDHSMNNVCAHLNLPPGWRLLAASGIDTVKGSWLGRWRLLDFFWHC</sequence>
<dbReference type="AlphaFoldDB" id="A0A1V1PEJ4"/>
<dbReference type="Proteomes" id="UP000189670">
    <property type="component" value="Unassembled WGS sequence"/>
</dbReference>